<dbReference type="Proteomes" id="UP001195769">
    <property type="component" value="Unassembled WGS sequence"/>
</dbReference>
<organism evidence="2 3">
    <name type="scientific">Suillus fuscotomentosus</name>
    <dbReference type="NCBI Taxonomy" id="1912939"/>
    <lineage>
        <taxon>Eukaryota</taxon>
        <taxon>Fungi</taxon>
        <taxon>Dikarya</taxon>
        <taxon>Basidiomycota</taxon>
        <taxon>Agaricomycotina</taxon>
        <taxon>Agaricomycetes</taxon>
        <taxon>Agaricomycetidae</taxon>
        <taxon>Boletales</taxon>
        <taxon>Suillineae</taxon>
        <taxon>Suillaceae</taxon>
        <taxon>Suillus</taxon>
    </lineage>
</organism>
<protein>
    <submittedName>
        <fullName evidence="2">Uncharacterized protein</fullName>
    </submittedName>
</protein>
<evidence type="ECO:0000313" key="2">
    <source>
        <dbReference type="EMBL" id="KAG1886426.1"/>
    </source>
</evidence>
<feature type="compositionally biased region" description="Low complexity" evidence="1">
    <location>
        <begin position="175"/>
        <end position="205"/>
    </location>
</feature>
<evidence type="ECO:0000313" key="3">
    <source>
        <dbReference type="Proteomes" id="UP001195769"/>
    </source>
</evidence>
<dbReference type="Gene3D" id="3.90.920.10">
    <property type="entry name" value="DNA primase, PRIM domain"/>
    <property type="match status" value="1"/>
</dbReference>
<feature type="compositionally biased region" description="Polar residues" evidence="1">
    <location>
        <begin position="206"/>
        <end position="219"/>
    </location>
</feature>
<dbReference type="RefSeq" id="XP_041216638.1">
    <property type="nucleotide sequence ID" value="XM_041368849.1"/>
</dbReference>
<comment type="caution">
    <text evidence="2">The sequence shown here is derived from an EMBL/GenBank/DDBJ whole genome shotgun (WGS) entry which is preliminary data.</text>
</comment>
<evidence type="ECO:0000256" key="1">
    <source>
        <dbReference type="SAM" id="MobiDB-lite"/>
    </source>
</evidence>
<keyword evidence="3" id="KW-1185">Reference proteome</keyword>
<dbReference type="AlphaFoldDB" id="A0AAD4DNQ6"/>
<reference evidence="2" key="1">
    <citation type="journal article" date="2020" name="New Phytol.">
        <title>Comparative genomics reveals dynamic genome evolution in host specialist ectomycorrhizal fungi.</title>
        <authorList>
            <person name="Lofgren L.A."/>
            <person name="Nguyen N.H."/>
            <person name="Vilgalys R."/>
            <person name="Ruytinx J."/>
            <person name="Liao H.L."/>
            <person name="Branco S."/>
            <person name="Kuo A."/>
            <person name="LaButti K."/>
            <person name="Lipzen A."/>
            <person name="Andreopoulos W."/>
            <person name="Pangilinan J."/>
            <person name="Riley R."/>
            <person name="Hundley H."/>
            <person name="Na H."/>
            <person name="Barry K."/>
            <person name="Grigoriev I.V."/>
            <person name="Stajich J.E."/>
            <person name="Kennedy P.G."/>
        </authorList>
    </citation>
    <scope>NUCLEOTIDE SEQUENCE</scope>
    <source>
        <strain evidence="2">FC203</strain>
    </source>
</reference>
<accession>A0AAD4DNQ6</accession>
<gene>
    <name evidence="2" type="ORF">F5891DRAFT_1200741</name>
</gene>
<dbReference type="EMBL" id="JABBWK010000254">
    <property type="protein sequence ID" value="KAG1886426.1"/>
    <property type="molecule type" value="Genomic_DNA"/>
</dbReference>
<sequence>MADSAETSPKEHPPKDLFTNREFAFTLQGDIYLRYNCFSNAEELRKQAEVHPFDEDWFTPTSEHKQLLALPPASDFRTSLILPDLTRRFTLLRSSSGDPLTLDDLRFKFAEQRARGVPSQISEEEEDMILETLGRMRTKNAAPSTTSSRKLEGISGANATDLGMESDYTHERTSHISTTTSSTTYPASSVTSSSSPSSRSTKKYSNNLFASGRTQSDVF</sequence>
<dbReference type="SUPFAM" id="SSF56747">
    <property type="entry name" value="Prim-pol domain"/>
    <property type="match status" value="1"/>
</dbReference>
<name>A0AAD4DNQ6_9AGAM</name>
<feature type="region of interest" description="Disordered" evidence="1">
    <location>
        <begin position="134"/>
        <end position="219"/>
    </location>
</feature>
<proteinExistence type="predicted"/>
<dbReference type="GeneID" id="64663147"/>